<dbReference type="InterPro" id="IPR022755">
    <property type="entry name" value="Znf_C2H2_jaz"/>
</dbReference>
<protein>
    <recommendedName>
        <fullName evidence="4">CCR4-NOT transcription complex subunit 11</fullName>
    </recommendedName>
</protein>
<keyword evidence="6" id="KW-0690">Ribosome biogenesis</keyword>
<comment type="subcellular location">
    <subcellularLocation>
        <location evidence="2">Cytoplasm</location>
    </subcellularLocation>
    <subcellularLocation>
        <location evidence="1">Nucleus</location>
    </subcellularLocation>
</comment>
<dbReference type="OrthoDB" id="10265389at2759"/>
<dbReference type="GO" id="GO:0031047">
    <property type="term" value="P:regulatory ncRNA-mediated gene silencing"/>
    <property type="evidence" value="ECO:0007669"/>
    <property type="project" value="UniProtKB-KW"/>
</dbReference>
<evidence type="ECO:0000256" key="14">
    <source>
        <dbReference type="ARBA" id="ARBA00038064"/>
    </source>
</evidence>
<evidence type="ECO:0000256" key="2">
    <source>
        <dbReference type="ARBA" id="ARBA00004496"/>
    </source>
</evidence>
<proteinExistence type="inferred from homology"/>
<dbReference type="AlphaFoldDB" id="A0A078A6H2"/>
<accession>A0A078A6H2</accession>
<dbReference type="SUPFAM" id="SSF57667">
    <property type="entry name" value="beta-beta-alpha zinc fingers"/>
    <property type="match status" value="1"/>
</dbReference>
<dbReference type="InterPro" id="IPR003604">
    <property type="entry name" value="Matrin/U1-like-C_Znf_C2H2"/>
</dbReference>
<dbReference type="InterPro" id="IPR019312">
    <property type="entry name" value="CNOT11"/>
</dbReference>
<comment type="similarity">
    <text evidence="3">Belongs to the CNOT11 family.</text>
</comment>
<evidence type="ECO:0000256" key="1">
    <source>
        <dbReference type="ARBA" id="ARBA00004123"/>
    </source>
</evidence>
<dbReference type="InterPro" id="IPR036236">
    <property type="entry name" value="Znf_C2H2_sf"/>
</dbReference>
<evidence type="ECO:0000256" key="3">
    <source>
        <dbReference type="ARBA" id="ARBA00008030"/>
    </source>
</evidence>
<dbReference type="GO" id="GO:0042254">
    <property type="term" value="P:ribosome biogenesis"/>
    <property type="evidence" value="ECO:0007669"/>
    <property type="project" value="UniProtKB-KW"/>
</dbReference>
<evidence type="ECO:0000313" key="16">
    <source>
        <dbReference type="EMBL" id="CDW77476.1"/>
    </source>
</evidence>
<keyword evidence="13" id="KW-0539">Nucleus</keyword>
<dbReference type="GO" id="GO:0003676">
    <property type="term" value="F:nucleic acid binding"/>
    <property type="evidence" value="ECO:0007669"/>
    <property type="project" value="InterPro"/>
</dbReference>
<gene>
    <name evidence="16" type="primary">Contig3267.g149</name>
    <name evidence="16" type="ORF">STYLEM_6437</name>
</gene>
<name>A0A078A6H2_STYLE</name>
<dbReference type="FunFam" id="3.30.160.60:FF:000299">
    <property type="entry name" value="Zinc finger protein 593"/>
    <property type="match status" value="1"/>
</dbReference>
<keyword evidence="7" id="KW-0479">Metal-binding</keyword>
<evidence type="ECO:0000256" key="11">
    <source>
        <dbReference type="ARBA" id="ARBA00023158"/>
    </source>
</evidence>
<evidence type="ECO:0000256" key="8">
    <source>
        <dbReference type="ARBA" id="ARBA00022771"/>
    </source>
</evidence>
<evidence type="ECO:0000256" key="12">
    <source>
        <dbReference type="ARBA" id="ARBA00023163"/>
    </source>
</evidence>
<evidence type="ECO:0000259" key="15">
    <source>
        <dbReference type="SMART" id="SM00451"/>
    </source>
</evidence>
<dbReference type="Proteomes" id="UP000039865">
    <property type="component" value="Unassembled WGS sequence"/>
</dbReference>
<dbReference type="Pfam" id="PF10155">
    <property type="entry name" value="CNOT11"/>
    <property type="match status" value="1"/>
</dbReference>
<organism evidence="16 17">
    <name type="scientific">Stylonychia lemnae</name>
    <name type="common">Ciliate</name>
    <dbReference type="NCBI Taxonomy" id="5949"/>
    <lineage>
        <taxon>Eukaryota</taxon>
        <taxon>Sar</taxon>
        <taxon>Alveolata</taxon>
        <taxon>Ciliophora</taxon>
        <taxon>Intramacronucleata</taxon>
        <taxon>Spirotrichea</taxon>
        <taxon>Stichotrichia</taxon>
        <taxon>Sporadotrichida</taxon>
        <taxon>Oxytrichidae</taxon>
        <taxon>Stylonychinae</taxon>
        <taxon>Stylonychia</taxon>
    </lineage>
</organism>
<dbReference type="OMA" id="PDHSVQW"/>
<keyword evidence="17" id="KW-1185">Reference proteome</keyword>
<dbReference type="GO" id="GO:0005634">
    <property type="term" value="C:nucleus"/>
    <property type="evidence" value="ECO:0007669"/>
    <property type="project" value="UniProtKB-SubCell"/>
</dbReference>
<evidence type="ECO:0000256" key="7">
    <source>
        <dbReference type="ARBA" id="ARBA00022723"/>
    </source>
</evidence>
<dbReference type="GO" id="GO:0008270">
    <property type="term" value="F:zinc ion binding"/>
    <property type="evidence" value="ECO:0007669"/>
    <property type="project" value="UniProtKB-KW"/>
</dbReference>
<sequence>MLNNQELQSLQDVLSMEQSKTFEQCLQQFQKFNKAEQFRACCTLCQLLENNLLSKSQRIIAFYILYQLYRHENVKSTPFEAVVMSSLQTCVQHINMSTNQVGEDNQYKAEFKLLTDFLVSVPKMSKQQVGQYIQDIENNKDPLELPIPDLKEYINMFQQNMPKINGMKAHSLTGILRDQDDQEEQCPPETGIPFDQIGEDELMPHYFPPNILRPLPIEESDPLDDMEDFYYNQMRQLLNNAIRMNLNTEEQNKLIKGIKTDPELVFHIGMSPQKLPSLIFNNQNIAYELLICMTNTVQIVKYYDALSTMKLSPNTLEVFNRLSNVVELPQEFIQVFLKNCMNQCINSIDTKVNKNRMVRLVCVFLLQVQKTKLISLQEVNLDVQKFCLEFANIKESNTLLKTLQSFTQMGRLRRKNNVAKHKEVKKARRTRHYKRDLDQIVFEDLIESNAAKLLNQEFNEDLPGLGQHYCLTCARYLINEKAMAEHLKTKEHKKRFRIVKTEKPYTQEEAERAGGLMPAKKK</sequence>
<keyword evidence="9" id="KW-0862">Zinc</keyword>
<keyword evidence="12" id="KW-0804">Transcription</keyword>
<dbReference type="Pfam" id="PF12171">
    <property type="entry name" value="zf-C2H2_jaz"/>
    <property type="match status" value="1"/>
</dbReference>
<dbReference type="Gene3D" id="3.30.160.60">
    <property type="entry name" value="Classic Zinc Finger"/>
    <property type="match status" value="1"/>
</dbReference>
<dbReference type="GO" id="GO:0043021">
    <property type="term" value="F:ribonucleoprotein complex binding"/>
    <property type="evidence" value="ECO:0007669"/>
    <property type="project" value="UniProtKB-ARBA"/>
</dbReference>
<keyword evidence="5" id="KW-0963">Cytoplasm</keyword>
<evidence type="ECO:0000256" key="9">
    <source>
        <dbReference type="ARBA" id="ARBA00022833"/>
    </source>
</evidence>
<feature type="domain" description="U1-type" evidence="15">
    <location>
        <begin position="465"/>
        <end position="499"/>
    </location>
</feature>
<evidence type="ECO:0000256" key="5">
    <source>
        <dbReference type="ARBA" id="ARBA00022490"/>
    </source>
</evidence>
<evidence type="ECO:0000313" key="17">
    <source>
        <dbReference type="Proteomes" id="UP000039865"/>
    </source>
</evidence>
<dbReference type="InParanoid" id="A0A078A6H2"/>
<keyword evidence="8" id="KW-0863">Zinc-finger</keyword>
<dbReference type="GO" id="GO:0030014">
    <property type="term" value="C:CCR4-NOT complex"/>
    <property type="evidence" value="ECO:0007669"/>
    <property type="project" value="InterPro"/>
</dbReference>
<keyword evidence="11" id="KW-0943">RNA-mediated gene silencing</keyword>
<evidence type="ECO:0000256" key="10">
    <source>
        <dbReference type="ARBA" id="ARBA00023015"/>
    </source>
</evidence>
<keyword evidence="10" id="KW-0805">Transcription regulation</keyword>
<dbReference type="GO" id="GO:0005737">
    <property type="term" value="C:cytoplasm"/>
    <property type="evidence" value="ECO:0007669"/>
    <property type="project" value="UniProtKB-SubCell"/>
</dbReference>
<dbReference type="SMART" id="SM00451">
    <property type="entry name" value="ZnF_U1"/>
    <property type="match status" value="1"/>
</dbReference>
<evidence type="ECO:0000256" key="6">
    <source>
        <dbReference type="ARBA" id="ARBA00022517"/>
    </source>
</evidence>
<dbReference type="PANTHER" id="PTHR15975:SF0">
    <property type="entry name" value="CCR4-NOT TRANSCRIPTION COMPLEX SUBUNIT 11"/>
    <property type="match status" value="1"/>
</dbReference>
<comment type="similarity">
    <text evidence="14">Belongs to the ZNF593/BUD20 C2H2-type zinc-finger protein family.</text>
</comment>
<evidence type="ECO:0000256" key="13">
    <source>
        <dbReference type="ARBA" id="ARBA00023242"/>
    </source>
</evidence>
<reference evidence="16 17" key="1">
    <citation type="submission" date="2014-06" db="EMBL/GenBank/DDBJ databases">
        <authorList>
            <person name="Swart Estienne"/>
        </authorList>
    </citation>
    <scope>NUCLEOTIDE SEQUENCE [LARGE SCALE GENOMIC DNA]</scope>
    <source>
        <strain evidence="16 17">130c</strain>
    </source>
</reference>
<dbReference type="PANTHER" id="PTHR15975">
    <property type="entry name" value="CCR4-NOT TRANSCRIPTION COMPLEX SUBUNIT 11"/>
    <property type="match status" value="1"/>
</dbReference>
<dbReference type="EMBL" id="CCKQ01006188">
    <property type="protein sequence ID" value="CDW77476.1"/>
    <property type="molecule type" value="Genomic_DNA"/>
</dbReference>
<evidence type="ECO:0000256" key="4">
    <source>
        <dbReference type="ARBA" id="ARBA00014872"/>
    </source>
</evidence>